<dbReference type="STRING" id="1116229.S3DDG2"/>
<evidence type="ECO:0000256" key="2">
    <source>
        <dbReference type="ARBA" id="ARBA00022741"/>
    </source>
</evidence>
<dbReference type="PANTHER" id="PTHR13710">
    <property type="entry name" value="DNA HELICASE RECQ FAMILY MEMBER"/>
    <property type="match status" value="1"/>
</dbReference>
<dbReference type="InterPro" id="IPR011545">
    <property type="entry name" value="DEAD/DEAH_box_helicase_dom"/>
</dbReference>
<dbReference type="InterPro" id="IPR004589">
    <property type="entry name" value="DNA_helicase_ATP-dep_RecQ"/>
</dbReference>
<dbReference type="Gene3D" id="3.40.50.300">
    <property type="entry name" value="P-loop containing nucleotide triphosphate hydrolases"/>
    <property type="match status" value="2"/>
</dbReference>
<dbReference type="InterPro" id="IPR027417">
    <property type="entry name" value="P-loop_NTPase"/>
</dbReference>
<dbReference type="GO" id="GO:0043138">
    <property type="term" value="F:3'-5' DNA helicase activity"/>
    <property type="evidence" value="ECO:0007669"/>
    <property type="project" value="UniProtKB-EC"/>
</dbReference>
<dbReference type="PANTHER" id="PTHR13710:SF120">
    <property type="entry name" value="BIFUNCTIONAL 3'-5' EXONUCLEASE_ATP-DEPENDENT HELICASE WRN"/>
    <property type="match status" value="1"/>
</dbReference>
<protein>
    <recommendedName>
        <fullName evidence="7">ATP-dependent DNA helicase</fullName>
        <ecNumber evidence="7">5.6.2.4</ecNumber>
    </recommendedName>
</protein>
<feature type="domain" description="Helicase ATP-binding" evidence="8">
    <location>
        <begin position="80"/>
        <end position="259"/>
    </location>
</feature>
<comment type="similarity">
    <text evidence="1 7">Belongs to the helicase family. RecQ subfamily.</text>
</comment>
<name>S3DDG2_GLAL2</name>
<dbReference type="Pfam" id="PF00271">
    <property type="entry name" value="Helicase_C"/>
    <property type="match status" value="1"/>
</dbReference>
<dbReference type="SUPFAM" id="SSF52540">
    <property type="entry name" value="P-loop containing nucleoside triphosphate hydrolases"/>
    <property type="match status" value="1"/>
</dbReference>
<comment type="catalytic activity">
    <reaction evidence="7">
        <text>ATP + H2O = ADP + phosphate + H(+)</text>
        <dbReference type="Rhea" id="RHEA:13065"/>
        <dbReference type="ChEBI" id="CHEBI:15377"/>
        <dbReference type="ChEBI" id="CHEBI:15378"/>
        <dbReference type="ChEBI" id="CHEBI:30616"/>
        <dbReference type="ChEBI" id="CHEBI:43474"/>
        <dbReference type="ChEBI" id="CHEBI:456216"/>
    </reaction>
</comment>
<dbReference type="InterPro" id="IPR001650">
    <property type="entry name" value="Helicase_C-like"/>
</dbReference>
<comment type="subcellular location">
    <subcellularLocation>
        <location evidence="7">Nucleus</location>
    </subcellularLocation>
</comment>
<dbReference type="Pfam" id="PF00270">
    <property type="entry name" value="DEAD"/>
    <property type="match status" value="1"/>
</dbReference>
<keyword evidence="5 7" id="KW-0067">ATP-binding</keyword>
<keyword evidence="11" id="KW-1185">Reference proteome</keyword>
<proteinExistence type="inferred from homology"/>
<evidence type="ECO:0000256" key="4">
    <source>
        <dbReference type="ARBA" id="ARBA00022806"/>
    </source>
</evidence>
<dbReference type="OMA" id="TVENFVY"/>
<dbReference type="PROSITE" id="PS51192">
    <property type="entry name" value="HELICASE_ATP_BIND_1"/>
    <property type="match status" value="1"/>
</dbReference>
<dbReference type="InterPro" id="IPR036388">
    <property type="entry name" value="WH-like_DNA-bd_sf"/>
</dbReference>
<organism evidence="10 11">
    <name type="scientific">Glarea lozoyensis (strain ATCC 20868 / MF5171)</name>
    <dbReference type="NCBI Taxonomy" id="1116229"/>
    <lineage>
        <taxon>Eukaryota</taxon>
        <taxon>Fungi</taxon>
        <taxon>Dikarya</taxon>
        <taxon>Ascomycota</taxon>
        <taxon>Pezizomycotina</taxon>
        <taxon>Leotiomycetes</taxon>
        <taxon>Helotiales</taxon>
        <taxon>Helotiaceae</taxon>
        <taxon>Glarea</taxon>
    </lineage>
</organism>
<dbReference type="AlphaFoldDB" id="S3DDG2"/>
<sequence>MPSTAEEEEDFGLSSGDEAECIAIVESFGSNGGRKRRISDVETPPAKRLAVNPKLSALAVQVLTESFQMKSFRLMQERVIARLLRGGSATVVFPTGGGKSLCFQIPALLFSELDKIEGTRHAADGGITLVVSPLIALMKDQVDALVRRGIKAATLDSTKSREEYLHTCDMLRNGELKLLYCAPERLNNEGFVEQMKHVRGGVRLLAVDEAHCISEWGHAFQVSRFAQEIRAERVICLTATATPRVASDICKAFNIDESEGLFRTSTYRPNLKLLAKTGRTKEELAPELYAFLHDNPGPSIVYVTLQKQTEALAADLRRQGFEAKSFHAGMDTALKTKVQEEFMKENNLVIVATIAFGMGIDKANIRNVIHCNIPSSLESYSQEIGRAGRDGEISNCMFYICSEDLHLRELFARGDLPSKSSVHRLLGDIFDKETAALPVGAELRRNHYQQGKDFDIRPTTLSNIYAQLELNHHLIRATTPVYTKYSYTVEEGYHRRIAGDNSPAAKAIKQFGKKASKLYHLDMDKAVASTGTPRMDIVRKLNDFNESKDLVLKPSGVLNAYKVVGRLPRTPTDIKKLADQIYTIMEKREEDALARAEEMLALVTDTKCFSRSLAEHFGDSLPNGKAECGHCQWCLTHTAVVPHEPPPAKMHQGLLQAVLDAMPDRDDPRLLTRIAFGISSPRITAAKLGKDAVFGSMADHTFSCLRDASATAPAKRSFHFPSIAKMLLLLKDRRPERMLIGNHRCQLALQFRFLSQLITKPPSVLSIDEVKRLLTRDYRFG</sequence>
<evidence type="ECO:0000259" key="8">
    <source>
        <dbReference type="PROSITE" id="PS51192"/>
    </source>
</evidence>
<dbReference type="OrthoDB" id="10261556at2759"/>
<dbReference type="HOGENOM" id="CLU_001103_9_2_1"/>
<dbReference type="NCBIfam" id="TIGR00614">
    <property type="entry name" value="recQ_fam"/>
    <property type="match status" value="1"/>
</dbReference>
<keyword evidence="4 7" id="KW-0347">Helicase</keyword>
<dbReference type="SMART" id="SM00490">
    <property type="entry name" value="HELICc"/>
    <property type="match status" value="1"/>
</dbReference>
<dbReference type="GO" id="GO:0003676">
    <property type="term" value="F:nucleic acid binding"/>
    <property type="evidence" value="ECO:0007669"/>
    <property type="project" value="InterPro"/>
</dbReference>
<dbReference type="eggNOG" id="KOG0351">
    <property type="taxonomic scope" value="Eukaryota"/>
</dbReference>
<accession>S3DDG2</accession>
<dbReference type="InterPro" id="IPR032284">
    <property type="entry name" value="RecQ_Zn-bd"/>
</dbReference>
<evidence type="ECO:0000313" key="11">
    <source>
        <dbReference type="Proteomes" id="UP000016922"/>
    </source>
</evidence>
<dbReference type="GO" id="GO:0009378">
    <property type="term" value="F:four-way junction helicase activity"/>
    <property type="evidence" value="ECO:0007669"/>
    <property type="project" value="TreeGrafter"/>
</dbReference>
<dbReference type="GO" id="GO:0005737">
    <property type="term" value="C:cytoplasm"/>
    <property type="evidence" value="ECO:0007669"/>
    <property type="project" value="TreeGrafter"/>
</dbReference>
<evidence type="ECO:0000256" key="7">
    <source>
        <dbReference type="RuleBase" id="RU364117"/>
    </source>
</evidence>
<evidence type="ECO:0000256" key="3">
    <source>
        <dbReference type="ARBA" id="ARBA00022801"/>
    </source>
</evidence>
<evidence type="ECO:0000259" key="9">
    <source>
        <dbReference type="PROSITE" id="PS51194"/>
    </source>
</evidence>
<keyword evidence="7" id="KW-0539">Nucleus</keyword>
<evidence type="ECO:0000256" key="5">
    <source>
        <dbReference type="ARBA" id="ARBA00022840"/>
    </source>
</evidence>
<dbReference type="EMBL" id="KE145353">
    <property type="protein sequence ID" value="EPE36457.1"/>
    <property type="molecule type" value="Genomic_DNA"/>
</dbReference>
<dbReference type="GeneID" id="19464849"/>
<reference evidence="10 11" key="1">
    <citation type="journal article" date="2013" name="BMC Genomics">
        <title>Genomics-driven discovery of the pneumocandin biosynthetic gene cluster in the fungus Glarea lozoyensis.</title>
        <authorList>
            <person name="Chen L."/>
            <person name="Yue Q."/>
            <person name="Zhang X."/>
            <person name="Xiang M."/>
            <person name="Wang C."/>
            <person name="Li S."/>
            <person name="Che Y."/>
            <person name="Ortiz-Lopez F.J."/>
            <person name="Bills G.F."/>
            <person name="Liu X."/>
            <person name="An Z."/>
        </authorList>
    </citation>
    <scope>NUCLEOTIDE SEQUENCE [LARGE SCALE GENOMIC DNA]</scope>
    <source>
        <strain evidence="11">ATCC 20868 / MF5171</strain>
    </source>
</reference>
<evidence type="ECO:0000256" key="1">
    <source>
        <dbReference type="ARBA" id="ARBA00005446"/>
    </source>
</evidence>
<dbReference type="RefSeq" id="XP_008077275.1">
    <property type="nucleotide sequence ID" value="XM_008079084.1"/>
</dbReference>
<dbReference type="GO" id="GO:0000724">
    <property type="term" value="P:double-strand break repair via homologous recombination"/>
    <property type="evidence" value="ECO:0007669"/>
    <property type="project" value="TreeGrafter"/>
</dbReference>
<dbReference type="Gene3D" id="1.10.10.10">
    <property type="entry name" value="Winged helix-like DNA-binding domain superfamily/Winged helix DNA-binding domain"/>
    <property type="match status" value="1"/>
</dbReference>
<evidence type="ECO:0000313" key="10">
    <source>
        <dbReference type="EMBL" id="EPE36457.1"/>
    </source>
</evidence>
<dbReference type="Proteomes" id="UP000016922">
    <property type="component" value="Unassembled WGS sequence"/>
</dbReference>
<dbReference type="Pfam" id="PF16124">
    <property type="entry name" value="RecQ_Zn_bind"/>
    <property type="match status" value="1"/>
</dbReference>
<dbReference type="EC" id="5.6.2.4" evidence="7"/>
<feature type="domain" description="Helicase C-terminal" evidence="9">
    <location>
        <begin position="284"/>
        <end position="445"/>
    </location>
</feature>
<dbReference type="GO" id="GO:0016887">
    <property type="term" value="F:ATP hydrolysis activity"/>
    <property type="evidence" value="ECO:0007669"/>
    <property type="project" value="RHEA"/>
</dbReference>
<dbReference type="KEGG" id="glz:GLAREA_05795"/>
<keyword evidence="3 7" id="KW-0378">Hydrolase</keyword>
<dbReference type="InterPro" id="IPR014001">
    <property type="entry name" value="Helicase_ATP-bd"/>
</dbReference>
<keyword evidence="2 7" id="KW-0547">Nucleotide-binding</keyword>
<comment type="catalytic activity">
    <reaction evidence="6 7">
        <text>Couples ATP hydrolysis with the unwinding of duplex DNA by translocating in the 3'-5' direction.</text>
        <dbReference type="EC" id="5.6.2.4"/>
    </reaction>
</comment>
<evidence type="ECO:0000256" key="6">
    <source>
        <dbReference type="ARBA" id="ARBA00034617"/>
    </source>
</evidence>
<dbReference type="PROSITE" id="PS51194">
    <property type="entry name" value="HELICASE_CTER"/>
    <property type="match status" value="1"/>
</dbReference>
<dbReference type="SMART" id="SM00487">
    <property type="entry name" value="DEXDc"/>
    <property type="match status" value="1"/>
</dbReference>
<dbReference type="GO" id="GO:0005524">
    <property type="term" value="F:ATP binding"/>
    <property type="evidence" value="ECO:0007669"/>
    <property type="project" value="UniProtKB-KW"/>
</dbReference>
<gene>
    <name evidence="10" type="ORF">GLAREA_05795</name>
</gene>
<dbReference type="GO" id="GO:0005694">
    <property type="term" value="C:chromosome"/>
    <property type="evidence" value="ECO:0007669"/>
    <property type="project" value="TreeGrafter"/>
</dbReference>
<dbReference type="GO" id="GO:0005634">
    <property type="term" value="C:nucleus"/>
    <property type="evidence" value="ECO:0007669"/>
    <property type="project" value="UniProtKB-SubCell"/>
</dbReference>